<proteinExistence type="predicted"/>
<reference evidence="5" key="1">
    <citation type="submission" date="2021-02" db="EMBL/GenBank/DDBJ databases">
        <authorList>
            <person name="Nowell W R."/>
        </authorList>
    </citation>
    <scope>NUCLEOTIDE SEQUENCE</scope>
</reference>
<evidence type="ECO:0000256" key="3">
    <source>
        <dbReference type="SAM" id="SignalP"/>
    </source>
</evidence>
<evidence type="ECO:0000313" key="4">
    <source>
        <dbReference type="EMBL" id="CAF1182133.1"/>
    </source>
</evidence>
<evidence type="ECO:0000313" key="6">
    <source>
        <dbReference type="Proteomes" id="UP000663836"/>
    </source>
</evidence>
<accession>A0A819HYM0</accession>
<sequence length="346" mass="40270">MLIMYVIILLALHNAVHTEYSLYYSDIRQSSYLTFDCLYTQHIDSESNEGFSYLINKQLTPYCRRPDNDEKEEELSDILGENIANKISFNELRKQGITSEQLLNWSAPIDLAERYEMNNQSSELFYNCSSPWFGSKCQYRFIYNSSWSFNEIVESSAKNQPYARSGVIITTCYPFFVGCRRGPWDLCLDWRQICNGIVDCKNGEDEQWCETLEITTCADDEYRCHYGGQCIPLIFARDNYLIPDCLDGSEDKELYTIAYTAFTHSFCASIRTFQCEERINRYPRSFPCGDGSFLMETGLTDTSVLCSNRRDTQVFLTMWTSFDHIKNITCQQAFRCSTILILDYCK</sequence>
<evidence type="ECO:0000313" key="5">
    <source>
        <dbReference type="EMBL" id="CAF3904632.1"/>
    </source>
</evidence>
<dbReference type="EMBL" id="CAJNOT010001321">
    <property type="protein sequence ID" value="CAF1182133.1"/>
    <property type="molecule type" value="Genomic_DNA"/>
</dbReference>
<organism evidence="5 6">
    <name type="scientific">Rotaria sordida</name>
    <dbReference type="NCBI Taxonomy" id="392033"/>
    <lineage>
        <taxon>Eukaryota</taxon>
        <taxon>Metazoa</taxon>
        <taxon>Spiralia</taxon>
        <taxon>Gnathifera</taxon>
        <taxon>Rotifera</taxon>
        <taxon>Eurotatoria</taxon>
        <taxon>Bdelloidea</taxon>
        <taxon>Philodinida</taxon>
        <taxon>Philodinidae</taxon>
        <taxon>Rotaria</taxon>
    </lineage>
</organism>
<name>A0A819HYM0_9BILA</name>
<keyword evidence="1 2" id="KW-1015">Disulfide bond</keyword>
<protein>
    <submittedName>
        <fullName evidence="5">Uncharacterized protein</fullName>
    </submittedName>
</protein>
<dbReference type="CDD" id="cd00112">
    <property type="entry name" value="LDLa"/>
    <property type="match status" value="1"/>
</dbReference>
<comment type="caution">
    <text evidence="2">Lacks conserved residue(s) required for the propagation of feature annotation.</text>
</comment>
<dbReference type="EMBL" id="CAJOBD010002739">
    <property type="protein sequence ID" value="CAF3904632.1"/>
    <property type="molecule type" value="Genomic_DNA"/>
</dbReference>
<dbReference type="PROSITE" id="PS50068">
    <property type="entry name" value="LDLRA_2"/>
    <property type="match status" value="1"/>
</dbReference>
<dbReference type="Proteomes" id="UP000663836">
    <property type="component" value="Unassembled WGS sequence"/>
</dbReference>
<dbReference type="AlphaFoldDB" id="A0A819HYM0"/>
<dbReference type="SUPFAM" id="SSF57424">
    <property type="entry name" value="LDL receptor-like module"/>
    <property type="match status" value="2"/>
</dbReference>
<dbReference type="InterPro" id="IPR002172">
    <property type="entry name" value="LDrepeatLR_classA_rpt"/>
</dbReference>
<gene>
    <name evidence="5" type="ORF">JBS370_LOCUS21064</name>
    <name evidence="4" type="ORF">ZHD862_LOCUS21819</name>
</gene>
<dbReference type="Proteomes" id="UP000663864">
    <property type="component" value="Unassembled WGS sequence"/>
</dbReference>
<feature type="signal peptide" evidence="3">
    <location>
        <begin position="1"/>
        <end position="18"/>
    </location>
</feature>
<keyword evidence="3" id="KW-0732">Signal</keyword>
<dbReference type="InterPro" id="IPR036055">
    <property type="entry name" value="LDL_receptor-like_sf"/>
</dbReference>
<dbReference type="Gene3D" id="4.10.400.10">
    <property type="entry name" value="Low-density Lipoprotein Receptor"/>
    <property type="match status" value="2"/>
</dbReference>
<feature type="chain" id="PRO_5036235291" evidence="3">
    <location>
        <begin position="19"/>
        <end position="346"/>
    </location>
</feature>
<evidence type="ECO:0000256" key="1">
    <source>
        <dbReference type="ARBA" id="ARBA00023157"/>
    </source>
</evidence>
<dbReference type="SMART" id="SM00192">
    <property type="entry name" value="LDLa"/>
    <property type="match status" value="2"/>
</dbReference>
<feature type="disulfide bond" evidence="2">
    <location>
        <begin position="194"/>
        <end position="209"/>
    </location>
</feature>
<evidence type="ECO:0000256" key="2">
    <source>
        <dbReference type="PROSITE-ProRule" id="PRU00124"/>
    </source>
</evidence>
<comment type="caution">
    <text evidence="5">The sequence shown here is derived from an EMBL/GenBank/DDBJ whole genome shotgun (WGS) entry which is preliminary data.</text>
</comment>